<proteinExistence type="predicted"/>
<dbReference type="CTD" id="78776311"/>
<dbReference type="EMBL" id="WUAV01000004">
    <property type="protein sequence ID" value="KAF1759833.1"/>
    <property type="molecule type" value="Genomic_DNA"/>
</dbReference>
<dbReference type="RefSeq" id="XP_053586209.1">
    <property type="nucleotide sequence ID" value="XM_053731437.1"/>
</dbReference>
<name>A0A6A5GZK2_CAERE</name>
<dbReference type="Proteomes" id="UP000483820">
    <property type="component" value="Chromosome IV"/>
</dbReference>
<feature type="compositionally biased region" description="Polar residues" evidence="1">
    <location>
        <begin position="49"/>
        <end position="76"/>
    </location>
</feature>
<evidence type="ECO:0000256" key="1">
    <source>
        <dbReference type="SAM" id="MobiDB-lite"/>
    </source>
</evidence>
<dbReference type="AlphaFoldDB" id="A0A6A5GZK2"/>
<comment type="caution">
    <text evidence="2">The sequence shown here is derived from an EMBL/GenBank/DDBJ whole genome shotgun (WGS) entry which is preliminary data.</text>
</comment>
<evidence type="ECO:0000313" key="3">
    <source>
        <dbReference type="Proteomes" id="UP000483820"/>
    </source>
</evidence>
<feature type="region of interest" description="Disordered" evidence="1">
    <location>
        <begin position="1"/>
        <end position="76"/>
    </location>
</feature>
<sequence length="76" mass="7222">MSSTSRPSSGSNSGAAGGGAGSGGGGGGSGGGGGGGIRGFFSKLRKPSDQVNGSQIPYSLETSSFEMSRSPFMTSP</sequence>
<reference evidence="2 3" key="1">
    <citation type="submission" date="2019-12" db="EMBL/GenBank/DDBJ databases">
        <title>Chromosome-level assembly of the Caenorhabditis remanei genome.</title>
        <authorList>
            <person name="Teterina A.A."/>
            <person name="Willis J.H."/>
            <person name="Phillips P.C."/>
        </authorList>
    </citation>
    <scope>NUCLEOTIDE SEQUENCE [LARGE SCALE GENOMIC DNA]</scope>
    <source>
        <strain evidence="2 3">PX506</strain>
        <tissue evidence="2">Whole organism</tissue>
    </source>
</reference>
<feature type="compositionally biased region" description="Gly residues" evidence="1">
    <location>
        <begin position="15"/>
        <end position="38"/>
    </location>
</feature>
<dbReference type="GeneID" id="78776311"/>
<accession>A0A6A5GZK2</accession>
<protein>
    <submittedName>
        <fullName evidence="2">Uncharacterized protein</fullName>
    </submittedName>
</protein>
<organism evidence="2 3">
    <name type="scientific">Caenorhabditis remanei</name>
    <name type="common">Caenorhabditis vulgaris</name>
    <dbReference type="NCBI Taxonomy" id="31234"/>
    <lineage>
        <taxon>Eukaryota</taxon>
        <taxon>Metazoa</taxon>
        <taxon>Ecdysozoa</taxon>
        <taxon>Nematoda</taxon>
        <taxon>Chromadorea</taxon>
        <taxon>Rhabditida</taxon>
        <taxon>Rhabditina</taxon>
        <taxon>Rhabditomorpha</taxon>
        <taxon>Rhabditoidea</taxon>
        <taxon>Rhabditidae</taxon>
        <taxon>Peloderinae</taxon>
        <taxon>Caenorhabditis</taxon>
    </lineage>
</organism>
<evidence type="ECO:0000313" key="2">
    <source>
        <dbReference type="EMBL" id="KAF1759833.1"/>
    </source>
</evidence>
<dbReference type="KEGG" id="crq:GCK72_016300"/>
<gene>
    <name evidence="2" type="ORF">GCK72_016300</name>
</gene>